<dbReference type="EMBL" id="KZ679008">
    <property type="protein sequence ID" value="PSS22851.1"/>
    <property type="molecule type" value="Genomic_DNA"/>
</dbReference>
<gene>
    <name evidence="2" type="ORF">M430DRAFT_40094</name>
</gene>
<evidence type="ECO:0000256" key="1">
    <source>
        <dbReference type="SAM" id="MobiDB-lite"/>
    </source>
</evidence>
<accession>A0A2T3B7N6</accession>
<dbReference type="InParanoid" id="A0A2T3B7N6"/>
<dbReference type="GO" id="GO:0006513">
    <property type="term" value="P:protein monoubiquitination"/>
    <property type="evidence" value="ECO:0007669"/>
    <property type="project" value="TreeGrafter"/>
</dbReference>
<dbReference type="GO" id="GO:0005634">
    <property type="term" value="C:nucleus"/>
    <property type="evidence" value="ECO:0007669"/>
    <property type="project" value="TreeGrafter"/>
</dbReference>
<dbReference type="AlphaFoldDB" id="A0A2T3B7N6"/>
<dbReference type="Proteomes" id="UP000241818">
    <property type="component" value="Unassembled WGS sequence"/>
</dbReference>
<dbReference type="STRING" id="857342.A0A2T3B7N6"/>
<evidence type="ECO:0000313" key="2">
    <source>
        <dbReference type="EMBL" id="PSS22851.1"/>
    </source>
</evidence>
<dbReference type="GO" id="GO:0030332">
    <property type="term" value="F:cyclin binding"/>
    <property type="evidence" value="ECO:0007669"/>
    <property type="project" value="TreeGrafter"/>
</dbReference>
<dbReference type="GO" id="GO:0000209">
    <property type="term" value="P:protein polyubiquitination"/>
    <property type="evidence" value="ECO:0007669"/>
    <property type="project" value="TreeGrafter"/>
</dbReference>
<dbReference type="PANTHER" id="PTHR31531:SF2">
    <property type="entry name" value="E3 UBIQUITIN-PROTEIN LIGASE E3D"/>
    <property type="match status" value="1"/>
</dbReference>
<name>A0A2T3B7N6_AMORE</name>
<dbReference type="Pfam" id="PF09814">
    <property type="entry name" value="HECT_2"/>
    <property type="match status" value="1"/>
</dbReference>
<reference evidence="2 3" key="1">
    <citation type="journal article" date="2018" name="New Phytol.">
        <title>Comparative genomics and transcriptomics depict ericoid mycorrhizal fungi as versatile saprotrophs and plant mutualists.</title>
        <authorList>
            <person name="Martino E."/>
            <person name="Morin E."/>
            <person name="Grelet G.A."/>
            <person name="Kuo A."/>
            <person name="Kohler A."/>
            <person name="Daghino S."/>
            <person name="Barry K.W."/>
            <person name="Cichocki N."/>
            <person name="Clum A."/>
            <person name="Dockter R.B."/>
            <person name="Hainaut M."/>
            <person name="Kuo R.C."/>
            <person name="LaButti K."/>
            <person name="Lindahl B.D."/>
            <person name="Lindquist E.A."/>
            <person name="Lipzen A."/>
            <person name="Khouja H.R."/>
            <person name="Magnuson J."/>
            <person name="Murat C."/>
            <person name="Ohm R.A."/>
            <person name="Singer S.W."/>
            <person name="Spatafora J.W."/>
            <person name="Wang M."/>
            <person name="Veneault-Fourrey C."/>
            <person name="Henrissat B."/>
            <person name="Grigoriev I.V."/>
            <person name="Martin F.M."/>
            <person name="Perotto S."/>
        </authorList>
    </citation>
    <scope>NUCLEOTIDE SEQUENCE [LARGE SCALE GENOMIC DNA]</scope>
    <source>
        <strain evidence="2 3">ATCC 22711</strain>
    </source>
</reference>
<dbReference type="OrthoDB" id="66510at2759"/>
<dbReference type="PANTHER" id="PTHR31531">
    <property type="entry name" value="E3 UBIQUITIN-PROTEIN LIGASE E3D FAMILY MEMBER"/>
    <property type="match status" value="1"/>
</dbReference>
<dbReference type="RefSeq" id="XP_024722897.1">
    <property type="nucleotide sequence ID" value="XM_024867366.1"/>
</dbReference>
<dbReference type="InterPro" id="IPR019193">
    <property type="entry name" value="UBQ-conj_enz_E2-bd_prot"/>
</dbReference>
<protein>
    <recommendedName>
        <fullName evidence="4">Ubiquitin-conjugating enzyme E2C-binding protein</fullName>
    </recommendedName>
</protein>
<dbReference type="GO" id="GO:0051865">
    <property type="term" value="P:protein autoubiquitination"/>
    <property type="evidence" value="ECO:0007669"/>
    <property type="project" value="TreeGrafter"/>
</dbReference>
<proteinExistence type="predicted"/>
<sequence length="420" mass="45971">MAEPKPLMYAELLANIRQISVIAALETPCHSSTRVELSADGHQFTLHHEGKTTVLNLPGTTSPNIQLQKPALGAKELSWRLPLVSEPTASSAESSDAPWPAKDLDEDSEFRCRSCAEVVVGKGKVTVWKDLPSENWADMMDFWHCHKPSAPANGDHSHDEASSRGYGANTKFTAQPTVGFVDLTTFLLAESDCRGIEPKTPAEEASAEVSQYQPLICKTCHTYIGHVDHAADGYRLYKWRLQTLTLTQIHDAPSSTSYYYQPSTSSIIAFHLHSILTNQCTSRLLLIPPNFRPSPTPTPSPSPFPLLLLHLWILTPFLSYSTSTSTTPSPSPSSPSPSSAMKLFYRPIHLPSSSTSSSSSSPSSSANDVTTLLTDPSIDEVQLPADTIFEIERALRESRRLLPGSMAAFRGWEVGLLERG</sequence>
<evidence type="ECO:0000313" key="3">
    <source>
        <dbReference type="Proteomes" id="UP000241818"/>
    </source>
</evidence>
<dbReference type="GeneID" id="36575447"/>
<feature type="region of interest" description="Disordered" evidence="1">
    <location>
        <begin position="351"/>
        <end position="370"/>
    </location>
</feature>
<keyword evidence="3" id="KW-1185">Reference proteome</keyword>
<evidence type="ECO:0008006" key="4">
    <source>
        <dbReference type="Google" id="ProtNLM"/>
    </source>
</evidence>
<feature type="compositionally biased region" description="Low complexity" evidence="1">
    <location>
        <begin position="351"/>
        <end position="365"/>
    </location>
</feature>
<dbReference type="GO" id="GO:0043161">
    <property type="term" value="P:proteasome-mediated ubiquitin-dependent protein catabolic process"/>
    <property type="evidence" value="ECO:0007669"/>
    <property type="project" value="TreeGrafter"/>
</dbReference>
<dbReference type="GO" id="GO:0031624">
    <property type="term" value="F:ubiquitin conjugating enzyme binding"/>
    <property type="evidence" value="ECO:0007669"/>
    <property type="project" value="TreeGrafter"/>
</dbReference>
<dbReference type="GO" id="GO:0061630">
    <property type="term" value="F:ubiquitin protein ligase activity"/>
    <property type="evidence" value="ECO:0007669"/>
    <property type="project" value="TreeGrafter"/>
</dbReference>
<organism evidence="2 3">
    <name type="scientific">Amorphotheca resinae ATCC 22711</name>
    <dbReference type="NCBI Taxonomy" id="857342"/>
    <lineage>
        <taxon>Eukaryota</taxon>
        <taxon>Fungi</taxon>
        <taxon>Dikarya</taxon>
        <taxon>Ascomycota</taxon>
        <taxon>Pezizomycotina</taxon>
        <taxon>Leotiomycetes</taxon>
        <taxon>Helotiales</taxon>
        <taxon>Amorphothecaceae</taxon>
        <taxon>Amorphotheca</taxon>
    </lineage>
</organism>
<dbReference type="GO" id="GO:0005829">
    <property type="term" value="C:cytosol"/>
    <property type="evidence" value="ECO:0007669"/>
    <property type="project" value="TreeGrafter"/>
</dbReference>
<dbReference type="GO" id="GO:0000151">
    <property type="term" value="C:ubiquitin ligase complex"/>
    <property type="evidence" value="ECO:0007669"/>
    <property type="project" value="TreeGrafter"/>
</dbReference>